<dbReference type="Gene3D" id="3.40.47.10">
    <property type="match status" value="1"/>
</dbReference>
<dbReference type="SUPFAM" id="SSF55048">
    <property type="entry name" value="Probable ACP-binding domain of malonyl-CoA ACP transacylase"/>
    <property type="match status" value="1"/>
</dbReference>
<dbReference type="SMART" id="SM00827">
    <property type="entry name" value="PKS_AT"/>
    <property type="match status" value="1"/>
</dbReference>
<evidence type="ECO:0000313" key="7">
    <source>
        <dbReference type="EMBL" id="MCC5601607.1"/>
    </source>
</evidence>
<dbReference type="Gene3D" id="3.30.70.250">
    <property type="entry name" value="Malonyl-CoA ACP transacylase, ACP-binding"/>
    <property type="match status" value="1"/>
</dbReference>
<sequence length="2043" mass="227100">MSIPTASTSTNGSEIAIIGLAGRFPGAKNTDEFWNNLQNCVESISFFSDEELLKAGIDRELLSSPNYIKARGVVDGELFDASFFGFNPREAEITDPQHRIFLECAWEALENAGYKSGIEESLIGVFAGASSYSYPLNVYSNLKSISVDGEQLAIACDKDFLSTRTSYKLNLTGPSYTVQTACSTSLVAVHLACQSLLNGECDMALAGGVYVDAVRKAGYIYNEGGTLSPDGHCRAFDANAQGYVDGEGVGIVVLKRLEDALSHRDTIHAVIKGSATNNDGSLKVSYASPRIDTQAKAIRTAQLVAEVEPETITYIEAHGTGTALGDPIEIAALTQAFRLSTQKKGFCSIGSVKTNIGHLNAAAGVTGLIKTVLALKHKQIPPSLHFETPNPEIDFANSPFYVNTQLTEWKSNGTPRRAGVNSLGLGGTNVHIIIEEAPVVETSPPSRPWQLLMLSAKTSSALEAATANLVDYFQEHPNLNLANAAYTLQVGRRAFDYRRTVVCRDVQDAVNALQDPRRVITSTQKTQQRPIAFMFSGLGTHYLDMALELYQNEPTFSGCVDQCCEILKPFLGLDLRDVLYPNRNSDNRKQKQDTPSSGLDLRKMLGRGQEQADAETLQSTSLLNQTVLTQPAIFVVEYALAQLWISWGIRPVAMIGYSIGEYVAATLAEVLSLEDALTLVARRSQMIDELPEGAMLAVPLSEEEIQPLLNENISLSAINGSSLCVIAGAKDAVEEWERQLGEKNLIGKRLQTSHAFHSVMMEAIAPAFGDLVKTFSLKPPKIPYISNVTGTWITAEQATDPSYWVKHLCQAVRFAQGVQQLWQKDNPILLEVGPGQALISFASQCLEGEERAKLVMLPTLRHSYEQQSDIAFLMNTLGRLWLAGVEVDWSGFYANEQRVRIPLPTYPFERQRYWIDVNPEANLAMQAQQALHKKPNIADWFYIPSWKRSPHLPSKSSQKLCCLVFVDTLGVGSQVVEQLESQGHNVITVVIGERFNKLGDRAYAINPQTSNDYDTLLAELSRLDLNPNAIAHFWSVTLPSYKVIEQTESSHQFFEETQNLGFWSLLFLAQAIGRQDITNSLKLMVVTTNLHDVTGDENLCPEKATVLGPCKVIPQEYPNINCSSVDIVIDSAQTHLSEKLIDNLITELTLQQTNEIIAYRGSHRWAQSFEAIPLDDSIAGKTKLRESGVYLITGGLGDIGLLLAQHLAKTVKAKLILIGRGGLPERSEWEQWLVNHDSQDPVSNKIQKVRSLEELGAEVEVKSADVTNFQEMQAVIAQALQKFGQINGVLHAAGIAGSGIIQLKTQDMASNVLAPKVKGTLVLDEVLKSIYLDFFVLFSSITSILGDTGQVDYCAANAFLDAYAHYKNSISSQFTVSINWDGWQEIGMTVKTVIPSEIQQSREETLKKGILPQEGVDAFNRVLPCSLSQVVVSTQYLQALIQKSTSNNYLEQQLALLEKNLSSVNTSKAKYARPNLANDYVAPEKEIEQLLADIWQEILGIEQIGIHDNFFELGGHSVNAIQIAAKANQANLKFRSEQLFKHQTIDELAANLCITHTNQLEQGLGTKELPLTPIQHWFLKQNQLNIHHCNQSLLLEIQQVCNPDLLEQALQHLIEHHDVFRLRFVQKESGWQQIYASSNDAIEIKRVGLSALSEIEQKIAIESQAAELEASLNLFEGHLVRFAFFDLAAQQTSYLLIIIHQLAVDSISWRILLEDLQTAYQQISQGETIHLPINTISYIQWVQSLQKYAQSSEMIREQDYWLQEMQKPFSCLPVDYSTADNTVANWDTVSVCLSKQDTKALLDEIHKAYNTQINNVLLTALVQAFAKWTGERKLRVDIRDNSREKIFKDVNLSRTVGLLSTCFPAILDITEFSEVGDSLVAIKEYLHGISNNGIGYGVLQYLGCEQEIQSKLRAFPESEVSFNYLGHYEQVISDSSLFALPKNSQGINYSQPKNRIYLIELNAIFVQEQLQLHWGYSKSIHRRETIETLSDDFIEAIRSLIIHCKSVETVMYTPSDFPKANLNKQKLDKFITKISQKIEKINK</sequence>
<dbReference type="CDD" id="cd00833">
    <property type="entry name" value="PKS"/>
    <property type="match status" value="1"/>
</dbReference>
<dbReference type="InterPro" id="IPR014031">
    <property type="entry name" value="Ketoacyl_synth_C"/>
</dbReference>
<feature type="domain" description="Carrier" evidence="5">
    <location>
        <begin position="1482"/>
        <end position="1556"/>
    </location>
</feature>
<dbReference type="Proteomes" id="UP001199525">
    <property type="component" value="Unassembled WGS sequence"/>
</dbReference>
<dbReference type="InterPro" id="IPR057326">
    <property type="entry name" value="KR_dom"/>
</dbReference>
<dbReference type="SUPFAM" id="SSF52777">
    <property type="entry name" value="CoA-dependent acyltransferases"/>
    <property type="match status" value="2"/>
</dbReference>
<gene>
    <name evidence="7" type="ORF">LC586_20970</name>
</gene>
<dbReference type="CDD" id="cd08953">
    <property type="entry name" value="KR_2_SDR_x"/>
    <property type="match status" value="1"/>
</dbReference>
<dbReference type="Pfam" id="PF22621">
    <property type="entry name" value="CurL-like_PKS_C"/>
    <property type="match status" value="1"/>
</dbReference>
<dbReference type="EMBL" id="JAIVFQ010000034">
    <property type="protein sequence ID" value="MCC5601607.1"/>
    <property type="molecule type" value="Genomic_DNA"/>
</dbReference>
<dbReference type="SUPFAM" id="SSF51735">
    <property type="entry name" value="NAD(P)-binding Rossmann-fold domains"/>
    <property type="match status" value="2"/>
</dbReference>
<dbReference type="InterPro" id="IPR020841">
    <property type="entry name" value="PKS_Beta-ketoAc_synthase_dom"/>
</dbReference>
<dbReference type="InterPro" id="IPR001227">
    <property type="entry name" value="Ac_transferase_dom_sf"/>
</dbReference>
<dbReference type="InterPro" id="IPR036736">
    <property type="entry name" value="ACP-like_sf"/>
</dbReference>
<dbReference type="InterPro" id="IPR006162">
    <property type="entry name" value="Ppantetheine_attach_site"/>
</dbReference>
<evidence type="ECO:0000256" key="1">
    <source>
        <dbReference type="ARBA" id="ARBA00001957"/>
    </source>
</evidence>
<dbReference type="Pfam" id="PF00109">
    <property type="entry name" value="ketoacyl-synt"/>
    <property type="match status" value="1"/>
</dbReference>
<dbReference type="InterPro" id="IPR016039">
    <property type="entry name" value="Thiolase-like"/>
</dbReference>
<organism evidence="7 8">
    <name type="scientific">Nostoc favosum CHAB5714</name>
    <dbReference type="NCBI Taxonomy" id="2780399"/>
    <lineage>
        <taxon>Bacteria</taxon>
        <taxon>Bacillati</taxon>
        <taxon>Cyanobacteriota</taxon>
        <taxon>Cyanophyceae</taxon>
        <taxon>Nostocales</taxon>
        <taxon>Nostocaceae</taxon>
        <taxon>Nostoc</taxon>
        <taxon>Nostoc favosum</taxon>
    </lineage>
</organism>
<evidence type="ECO:0000313" key="8">
    <source>
        <dbReference type="Proteomes" id="UP001199525"/>
    </source>
</evidence>
<dbReference type="InterPro" id="IPR036291">
    <property type="entry name" value="NAD(P)-bd_dom_sf"/>
</dbReference>
<dbReference type="InterPro" id="IPR049490">
    <property type="entry name" value="C883_1060-like_KR_N"/>
</dbReference>
<protein>
    <submittedName>
        <fullName evidence="7">SDR family oxidoreductase</fullName>
    </submittedName>
</protein>
<dbReference type="InterPro" id="IPR016036">
    <property type="entry name" value="Malonyl_transacylase_ACP-bd"/>
</dbReference>
<dbReference type="Pfam" id="PF00698">
    <property type="entry name" value="Acyl_transf_1"/>
    <property type="match status" value="1"/>
</dbReference>
<dbReference type="InterPro" id="IPR014043">
    <property type="entry name" value="Acyl_transferase_dom"/>
</dbReference>
<dbReference type="SUPFAM" id="SSF53901">
    <property type="entry name" value="Thiolase-like"/>
    <property type="match status" value="1"/>
</dbReference>
<reference evidence="7 8" key="1">
    <citation type="journal article" date="2021" name="Microorganisms">
        <title>Genome Evolution of Filamentous Cyanobacterium Nostoc Species: From Facultative Symbiosis to Free Living.</title>
        <authorList>
            <person name="Huo D."/>
            <person name="Li H."/>
            <person name="Cai F."/>
            <person name="Guo X."/>
            <person name="Qiao Z."/>
            <person name="Wang W."/>
            <person name="Yu G."/>
            <person name="Li R."/>
        </authorList>
    </citation>
    <scope>NUCLEOTIDE SEQUENCE [LARGE SCALE GENOMIC DNA]</scope>
    <source>
        <strain evidence="7 8">CHAB 5714</strain>
    </source>
</reference>
<dbReference type="PROSITE" id="PS00012">
    <property type="entry name" value="PHOSPHOPANTETHEINE"/>
    <property type="match status" value="1"/>
</dbReference>
<dbReference type="InterPro" id="IPR018201">
    <property type="entry name" value="Ketoacyl_synth_AS"/>
</dbReference>
<dbReference type="Pfam" id="PF00550">
    <property type="entry name" value="PP-binding"/>
    <property type="match status" value="1"/>
</dbReference>
<dbReference type="CDD" id="cd19534">
    <property type="entry name" value="E_NRPS"/>
    <property type="match status" value="1"/>
</dbReference>
<dbReference type="SUPFAM" id="SSF52151">
    <property type="entry name" value="FabD/lysophospholipase-like"/>
    <property type="match status" value="1"/>
</dbReference>
<dbReference type="PROSITE" id="PS00606">
    <property type="entry name" value="KS3_1"/>
    <property type="match status" value="1"/>
</dbReference>
<dbReference type="InterPro" id="IPR009081">
    <property type="entry name" value="PP-bd_ACP"/>
</dbReference>
<dbReference type="PROSITE" id="PS52004">
    <property type="entry name" value="KS3_2"/>
    <property type="match status" value="1"/>
</dbReference>
<evidence type="ECO:0000259" key="6">
    <source>
        <dbReference type="PROSITE" id="PS52004"/>
    </source>
</evidence>
<dbReference type="Gene3D" id="3.30.70.3290">
    <property type="match status" value="1"/>
</dbReference>
<dbReference type="Gene3D" id="3.30.559.30">
    <property type="entry name" value="Nonribosomal peptide synthetase, condensation domain"/>
    <property type="match status" value="1"/>
</dbReference>
<comment type="caution">
    <text evidence="7">The sequence shown here is derived from an EMBL/GenBank/DDBJ whole genome shotgun (WGS) entry which is preliminary data.</text>
</comment>
<dbReference type="InterPro" id="IPR050091">
    <property type="entry name" value="PKS_NRPS_Biosynth_Enz"/>
</dbReference>
<dbReference type="Pfam" id="PF00668">
    <property type="entry name" value="Condensation"/>
    <property type="match status" value="1"/>
</dbReference>
<dbReference type="Pfam" id="PF21394">
    <property type="entry name" value="Beta-ketacyl_N"/>
    <property type="match status" value="1"/>
</dbReference>
<dbReference type="InterPro" id="IPR016035">
    <property type="entry name" value="Acyl_Trfase/lysoPLipase"/>
</dbReference>
<dbReference type="SMART" id="SM00822">
    <property type="entry name" value="PKS_KR"/>
    <property type="match status" value="1"/>
</dbReference>
<dbReference type="Gene3D" id="3.40.366.10">
    <property type="entry name" value="Malonyl-Coenzyme A Acyl Carrier Protein, domain 2"/>
    <property type="match status" value="1"/>
</dbReference>
<evidence type="ECO:0000256" key="2">
    <source>
        <dbReference type="ARBA" id="ARBA00022450"/>
    </source>
</evidence>
<name>A0ABS8IBW4_9NOSO</name>
<keyword evidence="4" id="KW-0808">Transferase</keyword>
<dbReference type="Gene3D" id="3.40.50.720">
    <property type="entry name" value="NAD(P)-binding Rossmann-like Domain"/>
    <property type="match status" value="1"/>
</dbReference>
<dbReference type="NCBIfam" id="TIGR01720">
    <property type="entry name" value="NRPS-para261"/>
    <property type="match status" value="1"/>
</dbReference>
<comment type="cofactor">
    <cofactor evidence="1">
        <name>pantetheine 4'-phosphate</name>
        <dbReference type="ChEBI" id="CHEBI:47942"/>
    </cofactor>
</comment>
<proteinExistence type="predicted"/>
<dbReference type="PANTHER" id="PTHR43775:SF51">
    <property type="entry name" value="INACTIVE PHENOLPHTHIOCEROL SYNTHESIS POLYKETIDE SYNTHASE TYPE I PKS1-RELATED"/>
    <property type="match status" value="1"/>
</dbReference>
<dbReference type="PANTHER" id="PTHR43775">
    <property type="entry name" value="FATTY ACID SYNTHASE"/>
    <property type="match status" value="1"/>
</dbReference>
<dbReference type="InterPro" id="IPR014030">
    <property type="entry name" value="Ketoacyl_synth_N"/>
</dbReference>
<keyword evidence="8" id="KW-1185">Reference proteome</keyword>
<dbReference type="InterPro" id="IPR010060">
    <property type="entry name" value="NRPS_synth"/>
</dbReference>
<evidence type="ECO:0000259" key="5">
    <source>
        <dbReference type="PROSITE" id="PS50075"/>
    </source>
</evidence>
<dbReference type="Gene3D" id="1.10.1200.10">
    <property type="entry name" value="ACP-like"/>
    <property type="match status" value="1"/>
</dbReference>
<dbReference type="InterPro" id="IPR023213">
    <property type="entry name" value="CAT-like_dom_sf"/>
</dbReference>
<accession>A0ABS8IBW4</accession>
<dbReference type="Pfam" id="PF08659">
    <property type="entry name" value="KR"/>
    <property type="match status" value="1"/>
</dbReference>
<dbReference type="InterPro" id="IPR001242">
    <property type="entry name" value="Condensation_dom"/>
</dbReference>
<evidence type="ECO:0000256" key="3">
    <source>
        <dbReference type="ARBA" id="ARBA00022553"/>
    </source>
</evidence>
<dbReference type="RefSeq" id="WP_229486619.1">
    <property type="nucleotide sequence ID" value="NZ_JAIVFQ010000034.1"/>
</dbReference>
<dbReference type="SUPFAM" id="SSF47336">
    <property type="entry name" value="ACP-like"/>
    <property type="match status" value="1"/>
</dbReference>
<feature type="domain" description="Ketosynthase family 3 (KS3)" evidence="6">
    <location>
        <begin position="12"/>
        <end position="436"/>
    </location>
</feature>
<keyword evidence="3" id="KW-0597">Phosphoprotein</keyword>
<keyword evidence="2" id="KW-0596">Phosphopantetheine</keyword>
<dbReference type="InterPro" id="IPR013968">
    <property type="entry name" value="PKS_KR"/>
</dbReference>
<evidence type="ECO:0000256" key="4">
    <source>
        <dbReference type="ARBA" id="ARBA00022679"/>
    </source>
</evidence>
<dbReference type="Gene3D" id="3.30.559.10">
    <property type="entry name" value="Chloramphenicol acetyltransferase-like domain"/>
    <property type="match status" value="1"/>
</dbReference>
<dbReference type="PROSITE" id="PS50075">
    <property type="entry name" value="CARRIER"/>
    <property type="match status" value="1"/>
</dbReference>
<dbReference type="Pfam" id="PF02801">
    <property type="entry name" value="Ketoacyl-synt_C"/>
    <property type="match status" value="1"/>
</dbReference>
<dbReference type="SMART" id="SM00825">
    <property type="entry name" value="PKS_KS"/>
    <property type="match status" value="1"/>
</dbReference>